<sequence length="661" mass="74291">MRFFIKLMLFFGLLLFSVFVHAQLRIPGYFSDHMVLQRAQPVKIWGWANSGSITSVTFNNVTYTAPVKEDGTWSVNLPATNAGGPYDIKIVSVQSSIILKDVLFGDVWFCSGQSNMNFRMSAINNFAKEKEDANYSSIRQFDANRVGAEVPQKDVAKSTWVPCSPATIQAFSAVAFCFAKELYVKNKVPIGIINASWGGSPIQTFMSPAALKDFPDYKERIDAITPTFISDLKQKYKLENHKWALKFYALTDYISQDLKLSRDPAFFDTVDWFNVRVPGYLEQQGLKVKNGISWYKKEFVLDKLPEQDINIDLGRIKMSCVVFINGQFVGRQLSIWYNANYKIPKAMLKKGSNEILVCSYNENGSTGFQPVYKPKLIINTAPQQHISLEGTWLFKQGKTYENPGVLGPLMPLEYFEHQYPTLVYNAVVAPFFNYGVKGVLWYQGEDNAKNSVCYDYEKMLSNLIVDWRTSFNAPKLPFLIVQLANFNPVKSKPEPTAWTIIQEAQTKVGQKVKYAGTVVINDIGDAIDIHPKNKQDVGKRLALLARKIAYGEAGITASGPELKAVEKNNGRLIISYNNIGGGLISKDGTDKLNAFCLAGKDHVFYRADAKIEGDKVIVSADQVKDPVYVRYAFEDNPGKINFYNKEGLPGVPIRTDTLKIK</sequence>
<name>A0ACC6KVU0_9SPHI</name>
<organism evidence="1 2">
    <name type="scientific">Pedobacter africanus</name>
    <dbReference type="NCBI Taxonomy" id="151894"/>
    <lineage>
        <taxon>Bacteria</taxon>
        <taxon>Pseudomonadati</taxon>
        <taxon>Bacteroidota</taxon>
        <taxon>Sphingobacteriia</taxon>
        <taxon>Sphingobacteriales</taxon>
        <taxon>Sphingobacteriaceae</taxon>
        <taxon>Pedobacter</taxon>
    </lineage>
</organism>
<dbReference type="EMBL" id="JAVDTF010000001">
    <property type="protein sequence ID" value="MDR6783364.1"/>
    <property type="molecule type" value="Genomic_DNA"/>
</dbReference>
<evidence type="ECO:0000313" key="1">
    <source>
        <dbReference type="EMBL" id="MDR6783364.1"/>
    </source>
</evidence>
<dbReference type="EC" id="3.1.1.53" evidence="1"/>
<protein>
    <submittedName>
        <fullName evidence="1">Sialate O-acetylesterase</fullName>
        <ecNumber evidence="1">3.1.1.53</ecNumber>
    </submittedName>
</protein>
<dbReference type="Proteomes" id="UP001246858">
    <property type="component" value="Unassembled WGS sequence"/>
</dbReference>
<comment type="caution">
    <text evidence="1">The sequence shown here is derived from an EMBL/GenBank/DDBJ whole genome shotgun (WGS) entry which is preliminary data.</text>
</comment>
<gene>
    <name evidence="1" type="ORF">J2X78_001916</name>
</gene>
<keyword evidence="2" id="KW-1185">Reference proteome</keyword>
<keyword evidence="1" id="KW-0378">Hydrolase</keyword>
<evidence type="ECO:0000313" key="2">
    <source>
        <dbReference type="Proteomes" id="UP001246858"/>
    </source>
</evidence>
<proteinExistence type="predicted"/>
<reference evidence="1" key="1">
    <citation type="submission" date="2023-07" db="EMBL/GenBank/DDBJ databases">
        <title>Sorghum-associated microbial communities from plants grown in Nebraska, USA.</title>
        <authorList>
            <person name="Schachtman D."/>
        </authorList>
    </citation>
    <scope>NUCLEOTIDE SEQUENCE</scope>
    <source>
        <strain evidence="1">2697</strain>
    </source>
</reference>
<accession>A0ACC6KVU0</accession>